<feature type="region of interest" description="Disordered" evidence="2">
    <location>
        <begin position="631"/>
        <end position="650"/>
    </location>
</feature>
<reference evidence="3 4" key="1">
    <citation type="journal article" date="2024" name="Nat. Commun.">
        <title>Phylogenomics reveals the evolutionary origins of lichenization in chlorophyte algae.</title>
        <authorList>
            <person name="Puginier C."/>
            <person name="Libourel C."/>
            <person name="Otte J."/>
            <person name="Skaloud P."/>
            <person name="Haon M."/>
            <person name="Grisel S."/>
            <person name="Petersen M."/>
            <person name="Berrin J.G."/>
            <person name="Delaux P.M."/>
            <person name="Dal Grande F."/>
            <person name="Keller J."/>
        </authorList>
    </citation>
    <scope>NUCLEOTIDE SEQUENCE [LARGE SCALE GENOMIC DNA]</scope>
    <source>
        <strain evidence="3 4">SAG 2145</strain>
    </source>
</reference>
<dbReference type="EMBL" id="JALJOS010000030">
    <property type="protein sequence ID" value="KAK9822738.1"/>
    <property type="molecule type" value="Genomic_DNA"/>
</dbReference>
<feature type="region of interest" description="Disordered" evidence="2">
    <location>
        <begin position="1"/>
        <end position="58"/>
    </location>
</feature>
<name>A0AAW1QMR9_9CHLO</name>
<feature type="coiled-coil region" evidence="1">
    <location>
        <begin position="463"/>
        <end position="491"/>
    </location>
</feature>
<feature type="compositionally biased region" description="Basic and acidic residues" evidence="2">
    <location>
        <begin position="634"/>
        <end position="646"/>
    </location>
</feature>
<feature type="compositionally biased region" description="Polar residues" evidence="2">
    <location>
        <begin position="885"/>
        <end position="896"/>
    </location>
</feature>
<feature type="compositionally biased region" description="Polar residues" evidence="2">
    <location>
        <begin position="853"/>
        <end position="876"/>
    </location>
</feature>
<proteinExistence type="predicted"/>
<feature type="compositionally biased region" description="Basic and acidic residues" evidence="2">
    <location>
        <begin position="820"/>
        <end position="831"/>
    </location>
</feature>
<keyword evidence="1" id="KW-0175">Coiled coil</keyword>
<feature type="region of interest" description="Disordered" evidence="2">
    <location>
        <begin position="196"/>
        <end position="227"/>
    </location>
</feature>
<keyword evidence="4" id="KW-1185">Reference proteome</keyword>
<feature type="compositionally biased region" description="Polar residues" evidence="2">
    <location>
        <begin position="790"/>
        <end position="816"/>
    </location>
</feature>
<gene>
    <name evidence="3" type="ORF">WJX74_001660</name>
</gene>
<feature type="region of interest" description="Disordered" evidence="2">
    <location>
        <begin position="512"/>
        <end position="540"/>
    </location>
</feature>
<sequence>MDEPAPYRWIDTTAEPSTSTYRRKSQQRDSFSTQALNARAASLQLPRPGQLQDSTGISSHYWPAQTSLQPEALSYRMQHGAVPQQRASISHSPAYSSFTAGNAYQASPAVHTAYAPAFSSAASAAPQGAYQHARASSFYQPTNALALTPSTAAAASVDLQRAGSAGSGAQQSSFYQPTNALALTPSTAAAAPVDLQRAGSTGGRAQPIISSEAAPAPPNGYHTSSQDQVLSQLMQGLTHLTNEVSALKATRASMDYRASIDSTAGWNMASFDKGPAQASGSAPLLRAASPAALPRQATSSAQPGPSVPTINPPQSPPSLLDSSNSMEAPSGGGLRSRSVPGFAQGFQRPNAPRRGVRQSVDLGAAARPPHHASVPMRASVDTSSRVMPGSIARISEGNEDIMGTREMSMDNARKSQGDARSMADYLAQANANLEGRVEELFKMMQEIMSSEQGITDLELLSVIRSLREENVRLLKERQQVLEHNMQLLSRNSQLVEENASVLSRMVGLHQRQMQASTSKAGPQPAAAPAGKPASNISAKPAKRGVFGKLLGRSKPVPTSLPSVAETAVQPGEAGVQDAENARGLREVAEAMAKINADNREIMQLNQQLQSGMERMRTENLELTNRLTEAAMRASEAEAAHQQDAARAKQAATLHDDPLLNSSGSRPSSPLANGKVRRRGSSQSMQSPLATSLSRNSTSSARALELSSPARSLKHMPQTPFREEEPLHPGSHNPLRKDEPLDAVSMPPDRFMEASGAAADTKGPGSALPQVQPEAVPVLEESRSVLGPATPTRSAPQLPQVTPVRTGSPTEQPTQAAQLDALREQGFRDHSHSNGFAHAMDHGSSGVVEGRSSPHLQSIQSIPEEQPLQVQARSPSIESEFPPTPGSQASTGFNTAQALIEAGGESPEVFQKKMNAQHVLSDLLDDVRDSRLRRESGRIYKSASFSDFDATQAALERS</sequence>
<protein>
    <submittedName>
        <fullName evidence="3">Uncharacterized protein</fullName>
    </submittedName>
</protein>
<dbReference type="AlphaFoldDB" id="A0AAW1QMR9"/>
<evidence type="ECO:0000256" key="2">
    <source>
        <dbReference type="SAM" id="MobiDB-lite"/>
    </source>
</evidence>
<feature type="compositionally biased region" description="Low complexity" evidence="2">
    <location>
        <begin position="519"/>
        <end position="533"/>
    </location>
</feature>
<feature type="compositionally biased region" description="Polar residues" evidence="2">
    <location>
        <begin position="659"/>
        <end position="670"/>
    </location>
</feature>
<organism evidence="3 4">
    <name type="scientific">Apatococcus lobatus</name>
    <dbReference type="NCBI Taxonomy" id="904363"/>
    <lineage>
        <taxon>Eukaryota</taxon>
        <taxon>Viridiplantae</taxon>
        <taxon>Chlorophyta</taxon>
        <taxon>core chlorophytes</taxon>
        <taxon>Trebouxiophyceae</taxon>
        <taxon>Chlorellales</taxon>
        <taxon>Chlorellaceae</taxon>
        <taxon>Apatococcus</taxon>
    </lineage>
</organism>
<evidence type="ECO:0000313" key="3">
    <source>
        <dbReference type="EMBL" id="KAK9822738.1"/>
    </source>
</evidence>
<evidence type="ECO:0000313" key="4">
    <source>
        <dbReference type="Proteomes" id="UP001438707"/>
    </source>
</evidence>
<dbReference type="Proteomes" id="UP001438707">
    <property type="component" value="Unassembled WGS sequence"/>
</dbReference>
<evidence type="ECO:0000256" key="1">
    <source>
        <dbReference type="SAM" id="Coils"/>
    </source>
</evidence>
<comment type="caution">
    <text evidence="3">The sequence shown here is derived from an EMBL/GenBank/DDBJ whole genome shotgun (WGS) entry which is preliminary data.</text>
</comment>
<accession>A0AAW1QMR9</accession>
<feature type="region of interest" description="Disordered" evidence="2">
    <location>
        <begin position="656"/>
        <end position="905"/>
    </location>
</feature>
<feature type="region of interest" description="Disordered" evidence="2">
    <location>
        <begin position="289"/>
        <end position="384"/>
    </location>
</feature>
<feature type="compositionally biased region" description="Polar residues" evidence="2">
    <location>
        <begin position="680"/>
        <end position="700"/>
    </location>
</feature>